<keyword evidence="5" id="KW-0378">Hydrolase</keyword>
<gene>
    <name evidence="16" type="ORF">MELIAE_LOCUS6883</name>
</gene>
<dbReference type="GO" id="GO:0016811">
    <property type="term" value="F:hydrolase activity, acting on carbon-nitrogen (but not peptide) bonds, in linear amides"/>
    <property type="evidence" value="ECO:0007669"/>
    <property type="project" value="InterPro"/>
</dbReference>
<dbReference type="InterPro" id="IPR019808">
    <property type="entry name" value="Histidine_triad_CS"/>
</dbReference>
<dbReference type="FunFam" id="3.30.428.10:FF:000011">
    <property type="entry name" value="Fragile histidine triad"/>
    <property type="match status" value="1"/>
</dbReference>
<dbReference type="Proteomes" id="UP001154078">
    <property type="component" value="Chromosome 4"/>
</dbReference>
<dbReference type="Pfam" id="PF00795">
    <property type="entry name" value="CN_hydrolase"/>
    <property type="match status" value="1"/>
</dbReference>
<evidence type="ECO:0000313" key="17">
    <source>
        <dbReference type="Proteomes" id="UP001154078"/>
    </source>
</evidence>
<protein>
    <recommendedName>
        <fullName evidence="10">Nitrilase and fragile histidine triad fusion protein NitFhit</fullName>
        <ecNumber evidence="3">3.6.1.29</ecNumber>
    </recommendedName>
</protein>
<dbReference type="InterPro" id="IPR039383">
    <property type="entry name" value="FHIT"/>
</dbReference>
<keyword evidence="4" id="KW-0547">Nucleotide-binding</keyword>
<evidence type="ECO:0000256" key="11">
    <source>
        <dbReference type="PIRSR" id="PIRSR639383-1"/>
    </source>
</evidence>
<dbReference type="PROSITE" id="PS00892">
    <property type="entry name" value="HIT_1"/>
    <property type="match status" value="1"/>
</dbReference>
<dbReference type="PANTHER" id="PTHR23088">
    <property type="entry name" value="NITRILASE-RELATED"/>
    <property type="match status" value="1"/>
</dbReference>
<dbReference type="CDD" id="cd01275">
    <property type="entry name" value="FHIT"/>
    <property type="match status" value="1"/>
</dbReference>
<dbReference type="CDD" id="cd07572">
    <property type="entry name" value="nit"/>
    <property type="match status" value="1"/>
</dbReference>
<comment type="similarity">
    <text evidence="9">In the N-terminal section; belongs to the UPF0012 family.</text>
</comment>
<evidence type="ECO:0000256" key="10">
    <source>
        <dbReference type="ARBA" id="ARBA00069577"/>
    </source>
</evidence>
<keyword evidence="6" id="KW-0511">Multifunctional enzyme</keyword>
<evidence type="ECO:0000256" key="6">
    <source>
        <dbReference type="ARBA" id="ARBA00023268"/>
    </source>
</evidence>
<dbReference type="OrthoDB" id="680339at2759"/>
<evidence type="ECO:0000313" key="16">
    <source>
        <dbReference type="EMBL" id="CAH0555527.1"/>
    </source>
</evidence>
<comment type="subunit">
    <text evidence="2">Homotetramer.</text>
</comment>
<dbReference type="SUPFAM" id="SSF54197">
    <property type="entry name" value="HIT-like"/>
    <property type="match status" value="1"/>
</dbReference>
<evidence type="ECO:0000259" key="14">
    <source>
        <dbReference type="Pfam" id="PF00795"/>
    </source>
</evidence>
<feature type="binding site" evidence="12">
    <location>
        <position position="344"/>
    </location>
    <ligand>
        <name>substrate</name>
    </ligand>
</feature>
<comment type="function">
    <text evidence="8">Cleaves A-5'-PPP-5'A to yield AMP and ADP.</text>
</comment>
<dbReference type="InterPro" id="IPR003010">
    <property type="entry name" value="C-N_Hydrolase"/>
</dbReference>
<feature type="binding site" evidence="12">
    <location>
        <position position="400"/>
    </location>
    <ligand>
        <name>substrate</name>
    </ligand>
</feature>
<evidence type="ECO:0000256" key="13">
    <source>
        <dbReference type="PIRSR" id="PIRSR639383-3"/>
    </source>
</evidence>
<comment type="cofactor">
    <cofactor evidence="1">
        <name>Mn(2+)</name>
        <dbReference type="ChEBI" id="CHEBI:29035"/>
    </cofactor>
</comment>
<evidence type="ECO:0000256" key="1">
    <source>
        <dbReference type="ARBA" id="ARBA00001936"/>
    </source>
</evidence>
<evidence type="ECO:0000256" key="2">
    <source>
        <dbReference type="ARBA" id="ARBA00011881"/>
    </source>
</evidence>
<evidence type="ECO:0000256" key="12">
    <source>
        <dbReference type="PIRSR" id="PIRSR639383-2"/>
    </source>
</evidence>
<organism evidence="16 17">
    <name type="scientific">Brassicogethes aeneus</name>
    <name type="common">Rape pollen beetle</name>
    <name type="synonym">Meligethes aeneus</name>
    <dbReference type="NCBI Taxonomy" id="1431903"/>
    <lineage>
        <taxon>Eukaryota</taxon>
        <taxon>Metazoa</taxon>
        <taxon>Ecdysozoa</taxon>
        <taxon>Arthropoda</taxon>
        <taxon>Hexapoda</taxon>
        <taxon>Insecta</taxon>
        <taxon>Pterygota</taxon>
        <taxon>Neoptera</taxon>
        <taxon>Endopterygota</taxon>
        <taxon>Coleoptera</taxon>
        <taxon>Polyphaga</taxon>
        <taxon>Cucujiformia</taxon>
        <taxon>Nitidulidae</taxon>
        <taxon>Meligethinae</taxon>
        <taxon>Brassicogethes</taxon>
    </lineage>
</organism>
<evidence type="ECO:0000256" key="8">
    <source>
        <dbReference type="ARBA" id="ARBA00057461"/>
    </source>
</evidence>
<sequence>MLFVNFRRRLLFYTPKLFYANMSSKCEVAVCQFTATNDKERNLSIVKKLVNEAVDKNAKVVFLPEATDYIGTSKEETKQLSEPLNGKLMSEYKNLAKSNNIWLSIGGIHEKVSENETFNSHVLIDNKGEIQSLYRKIHLFDVCIPEKNINLRESDFNKGGNQVLAPASTPCGKLGLAICYDLRFPELALIQRKFGAEILTYPSAFTSKTGQAHWEILLRARAIENQCYVIAAAQYGKHNEKRVSYGQSIIIDPWGKILSQCPVYKEGTDTNESVAVATIDLEHLAKMRNEMPVMDHKRNDVYSMELNETPVYLINDDEIFSFADKTIPGSTVFYKTPYSFAFTNIRCVVPGHVLISSLRPAKRLQDLTETEIADLFNAAVKVEKVLEKHHSTSSTTVCVQDGRLAGQTVPHVHVHILPRHAGDFERNDDIYDSLAKHDLEDNPQPLRTPQEMSEEAKVLRTYF</sequence>
<name>A0A9P0FGN0_BRAAE</name>
<feature type="active site" description="Tele-AMP-histidine intermediate" evidence="11">
    <location>
        <position position="413"/>
    </location>
</feature>
<dbReference type="PANTHER" id="PTHR23088:SF27">
    <property type="entry name" value="DEAMINATED GLUTATHIONE AMIDASE"/>
    <property type="match status" value="1"/>
</dbReference>
<dbReference type="GO" id="GO:0000166">
    <property type="term" value="F:nucleotide binding"/>
    <property type="evidence" value="ECO:0007669"/>
    <property type="project" value="UniProtKB-KW"/>
</dbReference>
<dbReference type="Pfam" id="PF01230">
    <property type="entry name" value="HIT"/>
    <property type="match status" value="1"/>
</dbReference>
<evidence type="ECO:0000256" key="9">
    <source>
        <dbReference type="ARBA" id="ARBA00061127"/>
    </source>
</evidence>
<feature type="binding site" evidence="12">
    <location>
        <begin position="406"/>
        <end position="409"/>
    </location>
    <ligand>
        <name>substrate</name>
    </ligand>
</feature>
<evidence type="ECO:0000256" key="4">
    <source>
        <dbReference type="ARBA" id="ARBA00022741"/>
    </source>
</evidence>
<reference evidence="16" key="1">
    <citation type="submission" date="2021-12" db="EMBL/GenBank/DDBJ databases">
        <authorList>
            <person name="King R."/>
        </authorList>
    </citation>
    <scope>NUCLEOTIDE SEQUENCE</scope>
</reference>
<dbReference type="GO" id="GO:0047710">
    <property type="term" value="F:bis(5'-adenosyl)-triphosphatase activity"/>
    <property type="evidence" value="ECO:0007669"/>
    <property type="project" value="UniProtKB-EC"/>
</dbReference>
<dbReference type="InterPro" id="IPR036265">
    <property type="entry name" value="HIT-like_sf"/>
</dbReference>
<comment type="catalytic activity">
    <reaction evidence="7">
        <text>P(1),P(3)-bis(5'-adenosyl) triphosphate + H2O = AMP + ADP + 2 H(+)</text>
        <dbReference type="Rhea" id="RHEA:13893"/>
        <dbReference type="ChEBI" id="CHEBI:15377"/>
        <dbReference type="ChEBI" id="CHEBI:15378"/>
        <dbReference type="ChEBI" id="CHEBI:58529"/>
        <dbReference type="ChEBI" id="CHEBI:456215"/>
        <dbReference type="ChEBI" id="CHEBI:456216"/>
        <dbReference type="EC" id="3.6.1.29"/>
    </reaction>
</comment>
<dbReference type="InterPro" id="IPR036526">
    <property type="entry name" value="C-N_Hydrolase_sf"/>
</dbReference>
<dbReference type="PROSITE" id="PS01227">
    <property type="entry name" value="UPF0012"/>
    <property type="match status" value="1"/>
</dbReference>
<feature type="domain" description="HIT" evidence="15">
    <location>
        <begin position="330"/>
        <end position="421"/>
    </location>
</feature>
<accession>A0A9P0FGN0</accession>
<proteinExistence type="inferred from homology"/>
<dbReference type="AlphaFoldDB" id="A0A9P0FGN0"/>
<dbReference type="GO" id="GO:0006139">
    <property type="term" value="P:nucleobase-containing compound metabolic process"/>
    <property type="evidence" value="ECO:0007669"/>
    <property type="project" value="TreeGrafter"/>
</dbReference>
<dbReference type="InterPro" id="IPR045254">
    <property type="entry name" value="Nit1/2_C-N_Hydrolase"/>
</dbReference>
<dbReference type="EMBL" id="OV121135">
    <property type="protein sequence ID" value="CAH0555527.1"/>
    <property type="molecule type" value="Genomic_DNA"/>
</dbReference>
<evidence type="ECO:0000256" key="7">
    <source>
        <dbReference type="ARBA" id="ARBA00047780"/>
    </source>
</evidence>
<dbReference type="Gene3D" id="3.30.428.10">
    <property type="entry name" value="HIT-like"/>
    <property type="match status" value="1"/>
</dbReference>
<dbReference type="EC" id="3.6.1.29" evidence="3"/>
<dbReference type="Gene3D" id="3.60.110.10">
    <property type="entry name" value="Carbon-nitrogen hydrolase"/>
    <property type="match status" value="1"/>
</dbReference>
<dbReference type="SUPFAM" id="SSF56317">
    <property type="entry name" value="Carbon-nitrogen hydrolase"/>
    <property type="match status" value="1"/>
</dbReference>
<dbReference type="FunFam" id="3.60.110.10:FF:000005">
    <property type="entry name" value="nitrilase homolog 1 isoform X1"/>
    <property type="match status" value="1"/>
</dbReference>
<dbReference type="InterPro" id="IPR001110">
    <property type="entry name" value="UPF0012_CS"/>
</dbReference>
<evidence type="ECO:0000256" key="5">
    <source>
        <dbReference type="ARBA" id="ARBA00022801"/>
    </source>
</evidence>
<dbReference type="InterPro" id="IPR011146">
    <property type="entry name" value="HIT-like"/>
</dbReference>
<keyword evidence="17" id="KW-1185">Reference proteome</keyword>
<evidence type="ECO:0000256" key="3">
    <source>
        <dbReference type="ARBA" id="ARBA00012377"/>
    </source>
</evidence>
<feature type="site" description="Important for induction of apoptosis" evidence="13">
    <location>
        <position position="431"/>
    </location>
</feature>
<feature type="domain" description="CN hydrolase" evidence="14">
    <location>
        <begin position="28"/>
        <end position="288"/>
    </location>
</feature>
<feature type="binding site" evidence="12">
    <location>
        <position position="415"/>
    </location>
    <ligand>
        <name>substrate</name>
    </ligand>
</feature>
<evidence type="ECO:0000259" key="15">
    <source>
        <dbReference type="Pfam" id="PF01230"/>
    </source>
</evidence>